<reference evidence="2" key="2">
    <citation type="submission" date="2025-08" db="UniProtKB">
        <authorList>
            <consortium name="Ensembl"/>
        </authorList>
    </citation>
    <scope>IDENTIFICATION</scope>
</reference>
<feature type="region of interest" description="Disordered" evidence="1">
    <location>
        <begin position="139"/>
        <end position="165"/>
    </location>
</feature>
<feature type="region of interest" description="Disordered" evidence="1">
    <location>
        <begin position="179"/>
        <end position="212"/>
    </location>
</feature>
<evidence type="ECO:0000256" key="1">
    <source>
        <dbReference type="SAM" id="MobiDB-lite"/>
    </source>
</evidence>
<protein>
    <submittedName>
        <fullName evidence="2">Uncharacterized protein</fullName>
    </submittedName>
</protein>
<dbReference type="eggNOG" id="KOG4248">
    <property type="taxonomic scope" value="Eukaryota"/>
</dbReference>
<name>H2Z2U1_CIOSA</name>
<dbReference type="HOGENOM" id="CLU_1299347_0_0_1"/>
<dbReference type="GeneTree" id="ENSGT00940000174367"/>
<keyword evidence="3" id="KW-1185">Reference proteome</keyword>
<feature type="compositionally biased region" description="Basic and acidic residues" evidence="1">
    <location>
        <begin position="150"/>
        <end position="165"/>
    </location>
</feature>
<accession>H2Z2U1</accession>
<reference evidence="3" key="1">
    <citation type="submission" date="2003-08" db="EMBL/GenBank/DDBJ databases">
        <authorList>
            <person name="Birren B."/>
            <person name="Nusbaum C."/>
            <person name="Abebe A."/>
            <person name="Abouelleil A."/>
            <person name="Adekoya E."/>
            <person name="Ait-zahra M."/>
            <person name="Allen N."/>
            <person name="Allen T."/>
            <person name="An P."/>
            <person name="Anderson M."/>
            <person name="Anderson S."/>
            <person name="Arachchi H."/>
            <person name="Armbruster J."/>
            <person name="Bachantsang P."/>
            <person name="Baldwin J."/>
            <person name="Barry A."/>
            <person name="Bayul T."/>
            <person name="Blitshsteyn B."/>
            <person name="Bloom T."/>
            <person name="Blye J."/>
            <person name="Boguslavskiy L."/>
            <person name="Borowsky M."/>
            <person name="Boukhgalter B."/>
            <person name="Brunache A."/>
            <person name="Butler J."/>
            <person name="Calixte N."/>
            <person name="Calvo S."/>
            <person name="Camarata J."/>
            <person name="Campo K."/>
            <person name="Chang J."/>
            <person name="Cheshatsang Y."/>
            <person name="Citroen M."/>
            <person name="Collymore A."/>
            <person name="Considine T."/>
            <person name="Cook A."/>
            <person name="Cooke P."/>
            <person name="Corum B."/>
            <person name="Cuomo C."/>
            <person name="David R."/>
            <person name="Dawoe T."/>
            <person name="Degray S."/>
            <person name="Dodge S."/>
            <person name="Dooley K."/>
            <person name="Dorje P."/>
            <person name="Dorjee K."/>
            <person name="Dorris L."/>
            <person name="Duffey N."/>
            <person name="Dupes A."/>
            <person name="Elkins T."/>
            <person name="Engels R."/>
            <person name="Erickson J."/>
            <person name="Farina A."/>
            <person name="Faro S."/>
            <person name="Ferreira P."/>
            <person name="Fischer H."/>
            <person name="Fitzgerald M."/>
            <person name="Foley K."/>
            <person name="Gage D."/>
            <person name="Galagan J."/>
            <person name="Gearin G."/>
            <person name="Gnerre S."/>
            <person name="Gnirke A."/>
            <person name="Goyette A."/>
            <person name="Graham J."/>
            <person name="Grandbois E."/>
            <person name="Gyaltsen K."/>
            <person name="Hafez N."/>
            <person name="Hagopian D."/>
            <person name="Hagos B."/>
            <person name="Hall J."/>
            <person name="Hatcher B."/>
            <person name="Heller A."/>
            <person name="Higgins H."/>
            <person name="Honan T."/>
            <person name="Horn A."/>
            <person name="Houde N."/>
            <person name="Hughes L."/>
            <person name="Hulme W."/>
            <person name="Husby E."/>
            <person name="Iliev I."/>
            <person name="Jaffe D."/>
            <person name="Jones C."/>
            <person name="Kamal M."/>
            <person name="Kamat A."/>
            <person name="Kamvysselis M."/>
            <person name="Karlsson E."/>
            <person name="Kells C."/>
            <person name="Kieu A."/>
            <person name="Kisner P."/>
            <person name="Kodira C."/>
            <person name="Kulbokas E."/>
            <person name="Labutti K."/>
            <person name="Lama D."/>
            <person name="Landers T."/>
            <person name="Leger J."/>
            <person name="Levine S."/>
            <person name="Lewis D."/>
            <person name="Lewis T."/>
            <person name="Lindblad-toh K."/>
            <person name="Liu X."/>
            <person name="Lokyitsang T."/>
            <person name="Lokyitsang Y."/>
            <person name="Lucien O."/>
            <person name="Lui A."/>
            <person name="Ma L.J."/>
            <person name="Mabbitt R."/>
            <person name="Macdonald J."/>
            <person name="Maclean C."/>
            <person name="Major J."/>
            <person name="Manning J."/>
            <person name="Marabella R."/>
            <person name="Maru K."/>
            <person name="Matthews C."/>
            <person name="Mauceli E."/>
            <person name="Mccarthy M."/>
            <person name="Mcdonough S."/>
            <person name="Mcghee T."/>
            <person name="Meldrim J."/>
            <person name="Meneus L."/>
            <person name="Mesirov J."/>
            <person name="Mihalev A."/>
            <person name="Mihova T."/>
            <person name="Mikkelsen T."/>
            <person name="Mlenga V."/>
            <person name="Moru K."/>
            <person name="Mozes J."/>
            <person name="Mulrain L."/>
            <person name="Munson G."/>
            <person name="Naylor J."/>
            <person name="Newes C."/>
            <person name="Nguyen C."/>
            <person name="Nguyen N."/>
            <person name="Nguyen T."/>
            <person name="Nicol R."/>
            <person name="Nielsen C."/>
            <person name="Nizzari M."/>
            <person name="Norbu C."/>
            <person name="Norbu N."/>
            <person name="O'donnell P."/>
            <person name="Okoawo O."/>
            <person name="O'leary S."/>
            <person name="Omotosho B."/>
            <person name="O'neill K."/>
            <person name="Osman S."/>
            <person name="Parker S."/>
            <person name="Perrin D."/>
            <person name="Phunkhang P."/>
            <person name="Piqani B."/>
            <person name="Purcell S."/>
            <person name="Rachupka T."/>
            <person name="Ramasamy U."/>
            <person name="Rameau R."/>
            <person name="Ray V."/>
            <person name="Raymond C."/>
            <person name="Retta R."/>
            <person name="Richardson S."/>
            <person name="Rise C."/>
            <person name="Rodriguez J."/>
            <person name="Rogers J."/>
            <person name="Rogov P."/>
            <person name="Rutman M."/>
            <person name="Schupbach R."/>
            <person name="Seaman C."/>
            <person name="Settipalli S."/>
            <person name="Sharpe T."/>
            <person name="Sheridan J."/>
            <person name="Sherpa N."/>
            <person name="Shi J."/>
            <person name="Smirnov S."/>
            <person name="Smith C."/>
            <person name="Sougnez C."/>
            <person name="Spencer B."/>
            <person name="Stalker J."/>
            <person name="Stange-thomann N."/>
            <person name="Stavropoulos S."/>
            <person name="Stetson K."/>
            <person name="Stone C."/>
            <person name="Stone S."/>
            <person name="Stubbs M."/>
            <person name="Talamas J."/>
            <person name="Tchuinga P."/>
            <person name="Tenzing P."/>
            <person name="Tesfaye S."/>
            <person name="Theodore J."/>
            <person name="Thoulutsang Y."/>
            <person name="Topham K."/>
            <person name="Towey S."/>
            <person name="Tsamla T."/>
            <person name="Tsomo N."/>
            <person name="Vallee D."/>
            <person name="Vassiliev H."/>
            <person name="Venkataraman V."/>
            <person name="Vinson J."/>
            <person name="Vo A."/>
            <person name="Wade C."/>
            <person name="Wang S."/>
            <person name="Wangchuk T."/>
            <person name="Wangdi T."/>
            <person name="Whittaker C."/>
            <person name="Wilkinson J."/>
            <person name="Wu Y."/>
            <person name="Wyman D."/>
            <person name="Yadav S."/>
            <person name="Yang S."/>
            <person name="Yang X."/>
            <person name="Yeager S."/>
            <person name="Yee E."/>
            <person name="Young G."/>
            <person name="Zainoun J."/>
            <person name="Zembeck L."/>
            <person name="Zimmer A."/>
            <person name="Zody M."/>
            <person name="Lander E."/>
        </authorList>
    </citation>
    <scope>NUCLEOTIDE SEQUENCE [LARGE SCALE GENOMIC DNA]</scope>
</reference>
<organism evidence="2 3">
    <name type="scientific">Ciona savignyi</name>
    <name type="common">Pacific transparent sea squirt</name>
    <dbReference type="NCBI Taxonomy" id="51511"/>
    <lineage>
        <taxon>Eukaryota</taxon>
        <taxon>Metazoa</taxon>
        <taxon>Chordata</taxon>
        <taxon>Tunicata</taxon>
        <taxon>Ascidiacea</taxon>
        <taxon>Phlebobranchia</taxon>
        <taxon>Cionidae</taxon>
        <taxon>Ciona</taxon>
    </lineage>
</organism>
<sequence length="212" mass="23931">MRPYCERMFEGADTFADVDIVESNLSLYRYTMRKMIKIAFNCDMATFSREFTKHLQLMGSIFFRLNESLLRGRRQAVADCLMRGLGDGYSMIDKAFSMCAVNVKQEQIDQFVMNSKPHPSTEAIVVEPVSQTPLVVDGPKIEIDDTGSEDLNKTDEASGSSDDWKLHVPEAWVDTISNDIEKQKSLKPQPPFSEAYIAGMPASKRRKVGKTD</sequence>
<dbReference type="AlphaFoldDB" id="H2Z2U1"/>
<dbReference type="STRING" id="51511.ENSCSAVP00000011903"/>
<proteinExistence type="predicted"/>
<feature type="compositionally biased region" description="Basic residues" evidence="1">
    <location>
        <begin position="203"/>
        <end position="212"/>
    </location>
</feature>
<dbReference type="Proteomes" id="UP000007875">
    <property type="component" value="Unassembled WGS sequence"/>
</dbReference>
<evidence type="ECO:0000313" key="3">
    <source>
        <dbReference type="Proteomes" id="UP000007875"/>
    </source>
</evidence>
<dbReference type="Ensembl" id="ENSCSAVT00000012041.1">
    <property type="protein sequence ID" value="ENSCSAVP00000011903.1"/>
    <property type="gene ID" value="ENSCSAVG00000006988.1"/>
</dbReference>
<dbReference type="InParanoid" id="H2Z2U1"/>
<evidence type="ECO:0000313" key="2">
    <source>
        <dbReference type="Ensembl" id="ENSCSAVP00000011903.1"/>
    </source>
</evidence>
<reference evidence="2" key="3">
    <citation type="submission" date="2025-09" db="UniProtKB">
        <authorList>
            <consortium name="Ensembl"/>
        </authorList>
    </citation>
    <scope>IDENTIFICATION</scope>
</reference>